<dbReference type="CDD" id="cd03784">
    <property type="entry name" value="GT1_Gtf-like"/>
    <property type="match status" value="1"/>
</dbReference>
<dbReference type="SUPFAM" id="SSF53756">
    <property type="entry name" value="UDP-Glycosyltransferase/glycogen phosphorylase"/>
    <property type="match status" value="1"/>
</dbReference>
<dbReference type="InterPro" id="IPR002213">
    <property type="entry name" value="UDP_glucos_trans"/>
</dbReference>
<protein>
    <submittedName>
        <fullName evidence="3">UDP-rhamnose:rhamnosyltransferase 1</fullName>
    </submittedName>
</protein>
<accession>A0AAV9BJ05</accession>
<comment type="similarity">
    <text evidence="1">Belongs to the UDP-glycosyltransferase family.</text>
</comment>
<reference evidence="3" key="2">
    <citation type="submission" date="2023-06" db="EMBL/GenBank/DDBJ databases">
        <authorList>
            <person name="Ma L."/>
            <person name="Liu K.-W."/>
            <person name="Li Z."/>
            <person name="Hsiao Y.-Y."/>
            <person name="Qi Y."/>
            <person name="Fu T."/>
            <person name="Tang G."/>
            <person name="Zhang D."/>
            <person name="Sun W.-H."/>
            <person name="Liu D.-K."/>
            <person name="Li Y."/>
            <person name="Chen G.-Z."/>
            <person name="Liu X.-D."/>
            <person name="Liao X.-Y."/>
            <person name="Jiang Y.-T."/>
            <person name="Yu X."/>
            <person name="Hao Y."/>
            <person name="Huang J."/>
            <person name="Zhao X.-W."/>
            <person name="Ke S."/>
            <person name="Chen Y.-Y."/>
            <person name="Wu W.-L."/>
            <person name="Hsu J.-L."/>
            <person name="Lin Y.-F."/>
            <person name="Huang M.-D."/>
            <person name="Li C.-Y."/>
            <person name="Huang L."/>
            <person name="Wang Z.-W."/>
            <person name="Zhao X."/>
            <person name="Zhong W.-Y."/>
            <person name="Peng D.-H."/>
            <person name="Ahmad S."/>
            <person name="Lan S."/>
            <person name="Zhang J.-S."/>
            <person name="Tsai W.-C."/>
            <person name="Van De Peer Y."/>
            <person name="Liu Z.-J."/>
        </authorList>
    </citation>
    <scope>NUCLEOTIDE SEQUENCE</scope>
    <source>
        <strain evidence="3">SCP</strain>
        <tissue evidence="3">Leaves</tissue>
    </source>
</reference>
<dbReference type="InterPro" id="IPR050481">
    <property type="entry name" value="UDP-glycosyltransf_plant"/>
</dbReference>
<reference evidence="3" key="1">
    <citation type="journal article" date="2023" name="Nat. Commun.">
        <title>Diploid and tetraploid genomes of Acorus and the evolution of monocots.</title>
        <authorList>
            <person name="Ma L."/>
            <person name="Liu K.W."/>
            <person name="Li Z."/>
            <person name="Hsiao Y.Y."/>
            <person name="Qi Y."/>
            <person name="Fu T."/>
            <person name="Tang G.D."/>
            <person name="Zhang D."/>
            <person name="Sun W.H."/>
            <person name="Liu D.K."/>
            <person name="Li Y."/>
            <person name="Chen G.Z."/>
            <person name="Liu X.D."/>
            <person name="Liao X.Y."/>
            <person name="Jiang Y.T."/>
            <person name="Yu X."/>
            <person name="Hao Y."/>
            <person name="Huang J."/>
            <person name="Zhao X.W."/>
            <person name="Ke S."/>
            <person name="Chen Y.Y."/>
            <person name="Wu W.L."/>
            <person name="Hsu J.L."/>
            <person name="Lin Y.F."/>
            <person name="Huang M.D."/>
            <person name="Li C.Y."/>
            <person name="Huang L."/>
            <person name="Wang Z.W."/>
            <person name="Zhao X."/>
            <person name="Zhong W.Y."/>
            <person name="Peng D.H."/>
            <person name="Ahmad S."/>
            <person name="Lan S."/>
            <person name="Zhang J.S."/>
            <person name="Tsai W.C."/>
            <person name="Van de Peer Y."/>
            <person name="Liu Z.J."/>
        </authorList>
    </citation>
    <scope>NUCLEOTIDE SEQUENCE</scope>
    <source>
        <strain evidence="3">SCP</strain>
    </source>
</reference>
<dbReference type="PANTHER" id="PTHR48049:SF132">
    <property type="entry name" value="GLYCOSYLTRANSFERASE"/>
    <property type="match status" value="1"/>
</dbReference>
<dbReference type="Proteomes" id="UP001179952">
    <property type="component" value="Unassembled WGS sequence"/>
</dbReference>
<dbReference type="FunFam" id="3.40.50.2000:FF:000037">
    <property type="entry name" value="Glycosyltransferase"/>
    <property type="match status" value="1"/>
</dbReference>
<dbReference type="PANTHER" id="PTHR48049">
    <property type="entry name" value="GLYCOSYLTRANSFERASE"/>
    <property type="match status" value="1"/>
</dbReference>
<name>A0AAV9BJ05_ACOGR</name>
<gene>
    <name evidence="3" type="ORF">QJS04_geneDACA005730</name>
</gene>
<dbReference type="EMBL" id="JAUJYN010000003">
    <property type="protein sequence ID" value="KAK1276585.1"/>
    <property type="molecule type" value="Genomic_DNA"/>
</dbReference>
<organism evidence="3 4">
    <name type="scientific">Acorus gramineus</name>
    <name type="common">Dwarf sweet flag</name>
    <dbReference type="NCBI Taxonomy" id="55184"/>
    <lineage>
        <taxon>Eukaryota</taxon>
        <taxon>Viridiplantae</taxon>
        <taxon>Streptophyta</taxon>
        <taxon>Embryophyta</taxon>
        <taxon>Tracheophyta</taxon>
        <taxon>Spermatophyta</taxon>
        <taxon>Magnoliopsida</taxon>
        <taxon>Liliopsida</taxon>
        <taxon>Acoraceae</taxon>
        <taxon>Acorus</taxon>
    </lineage>
</organism>
<evidence type="ECO:0000313" key="3">
    <source>
        <dbReference type="EMBL" id="KAK1276585.1"/>
    </source>
</evidence>
<evidence type="ECO:0000256" key="2">
    <source>
        <dbReference type="ARBA" id="ARBA00022679"/>
    </source>
</evidence>
<dbReference type="AlphaFoldDB" id="A0AAV9BJ05"/>
<evidence type="ECO:0000256" key="1">
    <source>
        <dbReference type="ARBA" id="ARBA00009995"/>
    </source>
</evidence>
<dbReference type="Gene3D" id="3.40.50.2000">
    <property type="entry name" value="Glycogen Phosphorylase B"/>
    <property type="match status" value="2"/>
</dbReference>
<keyword evidence="2" id="KW-0808">Transferase</keyword>
<sequence>MEEGGATGRLHIVVFPWLAFGHMLPFLELSKSLAKLGHHITYVSTPKNISRLPPNPSPNITFVALPSQAESTTDVPADAVPHLKKAFDALQSPFASLLRDYNPDWVLLDFASYWAPDVASDLGIPCAYFSVFPSVLLAVMSSLDAPDIDFNRLTSPPDWVTFPTKVAFLPFETHQVQFFLRPNESGVSDAHRIFHTIRGCRALLVRGCREFEAEWLAPLAGLYGTQVVPVGFLPPEEMEEEDRKKHDLAWLDRQSPKSVVYVAFGSEFLPSADQLRELALGLEECGLPFFWALRDAPLPEGFEDRTRGRGIVCRTWVPQMRILGHESVRGFVTHGGWSSVIEGLYFGLPLVLFPLSVAQSLLAQMIGEKGLGVEVPRGIADGSVTSGGVAETVRLVMVGEGGEGIRGRAREMKGLFGDGALQGRYVEELVRFLRDDKSRESLSIGRALDV</sequence>
<proteinExistence type="inferred from homology"/>
<evidence type="ECO:0000313" key="4">
    <source>
        <dbReference type="Proteomes" id="UP001179952"/>
    </source>
</evidence>
<dbReference type="GO" id="GO:0035251">
    <property type="term" value="F:UDP-glucosyltransferase activity"/>
    <property type="evidence" value="ECO:0007669"/>
    <property type="project" value="InterPro"/>
</dbReference>
<dbReference type="Pfam" id="PF00201">
    <property type="entry name" value="UDPGT"/>
    <property type="match status" value="1"/>
</dbReference>
<comment type="caution">
    <text evidence="3">The sequence shown here is derived from an EMBL/GenBank/DDBJ whole genome shotgun (WGS) entry which is preliminary data.</text>
</comment>
<keyword evidence="4" id="KW-1185">Reference proteome</keyword>